<feature type="region of interest" description="Disordered" evidence="1">
    <location>
        <begin position="790"/>
        <end position="811"/>
    </location>
</feature>
<feature type="compositionally biased region" description="Low complexity" evidence="1">
    <location>
        <begin position="701"/>
        <end position="713"/>
    </location>
</feature>
<dbReference type="Proteomes" id="UP000636709">
    <property type="component" value="Unassembled WGS sequence"/>
</dbReference>
<feature type="region of interest" description="Disordered" evidence="1">
    <location>
        <begin position="736"/>
        <end position="758"/>
    </location>
</feature>
<dbReference type="InterPro" id="IPR032675">
    <property type="entry name" value="LRR_dom_sf"/>
</dbReference>
<name>A0A835BAR5_9POAL</name>
<sequence length="811" mass="86997">MRPAATLEEVVVEVAERRTWGSGGPAEVVVRPAGQGRTPSGRREWRGQEEEEEHNRSFSDPSSLVPPMAATKSKDLAARHKSISLSPSKIQRNISILSIRLVLLSPSVFFFPTEAKSTFEGAAQEEEEGTTSGLMPTPSAAAPPPNAWRSSWTGTAPMAHSTWTTSTARARLQPAACGESEPSFATTANHRMCGGCFYSIPSIGVYWRTGGSCTGRGRIRLSLVLWRTIICNIDVNRRRSDCAVRLPCSNSSRGPPPPWPREEQSVPLKKTRVACEARRGEPQEGGTFLSVARFLLLLARADIGHLLAAAVLAGAAISMAEAASLRAQVSPRDKQLNPIEMEAKCSSLSSASATAREAERVPWPAAARVLGSGGSRAARQAASRIPEATVTVAGTPAGGASNGNPGLGRWDGVDGPDASATNGLARQHDVAHRPRAQQQLPRTGRIPFLELFFNELECWMPSSRGARQLHRRHPGVVIYTHWLTGRIPAVLGNSTQLRVLSRYLELNVNEDAENQLTGPLPLYACAGGQLQYILVMSNLLTRPIPVAYAECTPLLLFRVSNNHLDVAVPASWTSPETGPVPAGRGEPDVVVRRGRSSGLHRYGFAVILFVYERSSCSKARATTRRALQQPLRGDGGCDCFAAPSSRQIEISRRRTNPVQEQKSNIENIKSSIKNIKSNPCRGPPSSSPPGGGSLRPPSPPAAASSSRPSSWSSEQLTAGRRQHAAWIGRGLTTIDITFSGSSTTPPSRSTRGSRDRTREIESFNSMRVRGGAALPGGTALPAGSSAAEFMRGQDGESEGGERCVSGEIERE</sequence>
<feature type="region of interest" description="Disordered" evidence="1">
    <location>
        <begin position="673"/>
        <end position="722"/>
    </location>
</feature>
<feature type="compositionally biased region" description="Low complexity" evidence="1">
    <location>
        <begin position="737"/>
        <end position="750"/>
    </location>
</feature>
<reference evidence="2" key="1">
    <citation type="submission" date="2020-07" db="EMBL/GenBank/DDBJ databases">
        <title>Genome sequence and genetic diversity analysis of an under-domesticated orphan crop, white fonio (Digitaria exilis).</title>
        <authorList>
            <person name="Bennetzen J.L."/>
            <person name="Chen S."/>
            <person name="Ma X."/>
            <person name="Wang X."/>
            <person name="Yssel A.E.J."/>
            <person name="Chaluvadi S.R."/>
            <person name="Johnson M."/>
            <person name="Gangashetty P."/>
            <person name="Hamidou F."/>
            <person name="Sanogo M.D."/>
            <person name="Zwaenepoel A."/>
            <person name="Wallace J."/>
            <person name="Van De Peer Y."/>
            <person name="Van Deynze A."/>
        </authorList>
    </citation>
    <scope>NUCLEOTIDE SEQUENCE</scope>
    <source>
        <tissue evidence="2">Leaves</tissue>
    </source>
</reference>
<comment type="caution">
    <text evidence="2">The sequence shown here is derived from an EMBL/GenBank/DDBJ whole genome shotgun (WGS) entry which is preliminary data.</text>
</comment>
<dbReference type="SUPFAM" id="SSF52058">
    <property type="entry name" value="L domain-like"/>
    <property type="match status" value="1"/>
</dbReference>
<dbReference type="EMBL" id="JACEFO010001901">
    <property type="protein sequence ID" value="KAF8694759.1"/>
    <property type="molecule type" value="Genomic_DNA"/>
</dbReference>
<evidence type="ECO:0000313" key="3">
    <source>
        <dbReference type="Proteomes" id="UP000636709"/>
    </source>
</evidence>
<feature type="compositionally biased region" description="Basic and acidic residues" evidence="1">
    <location>
        <begin position="41"/>
        <end position="57"/>
    </location>
</feature>
<proteinExistence type="predicted"/>
<evidence type="ECO:0000313" key="2">
    <source>
        <dbReference type="EMBL" id="KAF8694759.1"/>
    </source>
</evidence>
<feature type="region of interest" description="Disordered" evidence="1">
    <location>
        <begin position="119"/>
        <end position="147"/>
    </location>
</feature>
<protein>
    <submittedName>
        <fullName evidence="2">Uncharacterized protein</fullName>
    </submittedName>
</protein>
<gene>
    <name evidence="2" type="ORF">HU200_037846</name>
</gene>
<accession>A0A835BAR5</accession>
<feature type="region of interest" description="Disordered" evidence="1">
    <location>
        <begin position="23"/>
        <end position="68"/>
    </location>
</feature>
<dbReference type="AlphaFoldDB" id="A0A835BAR5"/>
<dbReference type="Gene3D" id="3.80.10.10">
    <property type="entry name" value="Ribonuclease Inhibitor"/>
    <property type="match status" value="1"/>
</dbReference>
<organism evidence="2 3">
    <name type="scientific">Digitaria exilis</name>
    <dbReference type="NCBI Taxonomy" id="1010633"/>
    <lineage>
        <taxon>Eukaryota</taxon>
        <taxon>Viridiplantae</taxon>
        <taxon>Streptophyta</taxon>
        <taxon>Embryophyta</taxon>
        <taxon>Tracheophyta</taxon>
        <taxon>Spermatophyta</taxon>
        <taxon>Magnoliopsida</taxon>
        <taxon>Liliopsida</taxon>
        <taxon>Poales</taxon>
        <taxon>Poaceae</taxon>
        <taxon>PACMAD clade</taxon>
        <taxon>Panicoideae</taxon>
        <taxon>Panicodae</taxon>
        <taxon>Paniceae</taxon>
        <taxon>Anthephorinae</taxon>
        <taxon>Digitaria</taxon>
    </lineage>
</organism>
<keyword evidence="3" id="KW-1185">Reference proteome</keyword>
<evidence type="ECO:0000256" key="1">
    <source>
        <dbReference type="SAM" id="MobiDB-lite"/>
    </source>
</evidence>